<dbReference type="OrthoDB" id="9803470at2"/>
<dbReference type="SUPFAM" id="SSF88659">
    <property type="entry name" value="Sigma3 and sigma4 domains of RNA polymerase sigma factors"/>
    <property type="match status" value="1"/>
</dbReference>
<dbReference type="GO" id="GO:0016987">
    <property type="term" value="F:sigma factor activity"/>
    <property type="evidence" value="ECO:0007669"/>
    <property type="project" value="UniProtKB-KW"/>
</dbReference>
<feature type="domain" description="RNA polymerase sigma factor 70 region 4 type 2" evidence="5">
    <location>
        <begin position="99"/>
        <end position="151"/>
    </location>
</feature>
<dbReference type="PANTHER" id="PTHR43133:SF25">
    <property type="entry name" value="RNA POLYMERASE SIGMA FACTOR RFAY-RELATED"/>
    <property type="match status" value="1"/>
</dbReference>
<dbReference type="GO" id="GO:0003677">
    <property type="term" value="F:DNA binding"/>
    <property type="evidence" value="ECO:0007669"/>
    <property type="project" value="InterPro"/>
</dbReference>
<gene>
    <name evidence="7" type="ORF">GL286_19425</name>
</gene>
<dbReference type="AlphaFoldDB" id="A0A6L6JCG6"/>
<proteinExistence type="inferred from homology"/>
<dbReference type="InterPro" id="IPR013325">
    <property type="entry name" value="RNA_pol_sigma_r2"/>
</dbReference>
<evidence type="ECO:0000313" key="8">
    <source>
        <dbReference type="Proteomes" id="UP000478183"/>
    </source>
</evidence>
<evidence type="ECO:0000256" key="1">
    <source>
        <dbReference type="ARBA" id="ARBA00010641"/>
    </source>
</evidence>
<accession>A0A6L6JCG6</accession>
<dbReference type="InterPro" id="IPR053866">
    <property type="entry name" value="PhyR_sigma2"/>
</dbReference>
<organism evidence="7 8">
    <name type="scientific">Paracoccus aestuariivivens</name>
    <dbReference type="NCBI Taxonomy" id="1820333"/>
    <lineage>
        <taxon>Bacteria</taxon>
        <taxon>Pseudomonadati</taxon>
        <taxon>Pseudomonadota</taxon>
        <taxon>Alphaproteobacteria</taxon>
        <taxon>Rhodobacterales</taxon>
        <taxon>Paracoccaceae</taxon>
        <taxon>Paracoccus</taxon>
    </lineage>
</organism>
<dbReference type="GO" id="GO:0006352">
    <property type="term" value="P:DNA-templated transcription initiation"/>
    <property type="evidence" value="ECO:0007669"/>
    <property type="project" value="InterPro"/>
</dbReference>
<dbReference type="InterPro" id="IPR013324">
    <property type="entry name" value="RNA_pol_sigma_r3/r4-like"/>
</dbReference>
<dbReference type="Proteomes" id="UP000478183">
    <property type="component" value="Unassembled WGS sequence"/>
</dbReference>
<dbReference type="RefSeq" id="WP_155097234.1">
    <property type="nucleotide sequence ID" value="NZ_WMIE01000022.1"/>
</dbReference>
<dbReference type="InterPro" id="IPR036388">
    <property type="entry name" value="WH-like_DNA-bd_sf"/>
</dbReference>
<dbReference type="InterPro" id="IPR014284">
    <property type="entry name" value="RNA_pol_sigma-70_dom"/>
</dbReference>
<evidence type="ECO:0000256" key="4">
    <source>
        <dbReference type="ARBA" id="ARBA00023163"/>
    </source>
</evidence>
<keyword evidence="4" id="KW-0804">Transcription</keyword>
<dbReference type="Gene3D" id="1.10.1740.10">
    <property type="match status" value="1"/>
</dbReference>
<evidence type="ECO:0000259" key="6">
    <source>
        <dbReference type="Pfam" id="PF22029"/>
    </source>
</evidence>
<dbReference type="PANTHER" id="PTHR43133">
    <property type="entry name" value="RNA POLYMERASE ECF-TYPE SIGMA FACTO"/>
    <property type="match status" value="1"/>
</dbReference>
<comment type="caution">
    <text evidence="7">The sequence shown here is derived from an EMBL/GenBank/DDBJ whole genome shotgun (WGS) entry which is preliminary data.</text>
</comment>
<sequence length="170" mass="18920">MTLLDEIEAFIPALRRDAHALMRDRDGAEDLVQDCLERAVARRHLWCGDREVRIWLFRILLNRFRNVLRSSRPRLQLLPLEAVGATPQSGSQESHLALREVHAAIGRLPDDQRAVLLLVAVEGMSIDEAARALALPPGTVASRVGRARAALRTMTGHAEGRSPRIQGTRT</sequence>
<evidence type="ECO:0000259" key="5">
    <source>
        <dbReference type="Pfam" id="PF08281"/>
    </source>
</evidence>
<dbReference type="Pfam" id="PF22029">
    <property type="entry name" value="PhyR_sigma2"/>
    <property type="match status" value="1"/>
</dbReference>
<dbReference type="Gene3D" id="1.10.10.10">
    <property type="entry name" value="Winged helix-like DNA-binding domain superfamily/Winged helix DNA-binding domain"/>
    <property type="match status" value="1"/>
</dbReference>
<reference evidence="7 8" key="1">
    <citation type="submission" date="2019-11" db="EMBL/GenBank/DDBJ databases">
        <authorList>
            <person name="Dong K."/>
        </authorList>
    </citation>
    <scope>NUCLEOTIDE SEQUENCE [LARGE SCALE GENOMIC DNA]</scope>
    <source>
        <strain evidence="7 8">NBRC 111993</strain>
    </source>
</reference>
<evidence type="ECO:0000256" key="2">
    <source>
        <dbReference type="ARBA" id="ARBA00023015"/>
    </source>
</evidence>
<name>A0A6L6JCG6_9RHOB</name>
<protein>
    <submittedName>
        <fullName evidence="7">Sigma-70 family RNA polymerase sigma factor</fullName>
    </submittedName>
</protein>
<dbReference type="InterPro" id="IPR039425">
    <property type="entry name" value="RNA_pol_sigma-70-like"/>
</dbReference>
<feature type="domain" description="PhyR sigma2" evidence="6">
    <location>
        <begin position="7"/>
        <end position="60"/>
    </location>
</feature>
<dbReference type="NCBIfam" id="TIGR02937">
    <property type="entry name" value="sigma70-ECF"/>
    <property type="match status" value="1"/>
</dbReference>
<dbReference type="EMBL" id="WMIE01000022">
    <property type="protein sequence ID" value="MTH79883.1"/>
    <property type="molecule type" value="Genomic_DNA"/>
</dbReference>
<evidence type="ECO:0000313" key="7">
    <source>
        <dbReference type="EMBL" id="MTH79883.1"/>
    </source>
</evidence>
<keyword evidence="2" id="KW-0805">Transcription regulation</keyword>
<dbReference type="Pfam" id="PF08281">
    <property type="entry name" value="Sigma70_r4_2"/>
    <property type="match status" value="1"/>
</dbReference>
<comment type="similarity">
    <text evidence="1">Belongs to the sigma-70 factor family. ECF subfamily.</text>
</comment>
<dbReference type="InterPro" id="IPR013249">
    <property type="entry name" value="RNA_pol_sigma70_r4_t2"/>
</dbReference>
<evidence type="ECO:0000256" key="3">
    <source>
        <dbReference type="ARBA" id="ARBA00023082"/>
    </source>
</evidence>
<keyword evidence="8" id="KW-1185">Reference proteome</keyword>
<dbReference type="CDD" id="cd06171">
    <property type="entry name" value="Sigma70_r4"/>
    <property type="match status" value="1"/>
</dbReference>
<keyword evidence="3" id="KW-0731">Sigma factor</keyword>
<dbReference type="SUPFAM" id="SSF88946">
    <property type="entry name" value="Sigma2 domain of RNA polymerase sigma factors"/>
    <property type="match status" value="1"/>
</dbReference>